<dbReference type="GO" id="GO:0032259">
    <property type="term" value="P:methylation"/>
    <property type="evidence" value="ECO:0007669"/>
    <property type="project" value="UniProtKB-KW"/>
</dbReference>
<dbReference type="InterPro" id="IPR029063">
    <property type="entry name" value="SAM-dependent_MTases_sf"/>
</dbReference>
<dbReference type="EMBL" id="JACDQQ010000775">
    <property type="protein sequence ID" value="MBA0084934.1"/>
    <property type="molecule type" value="Genomic_DNA"/>
</dbReference>
<gene>
    <name evidence="2" type="ORF">HRJ53_08060</name>
</gene>
<evidence type="ECO:0000313" key="2">
    <source>
        <dbReference type="EMBL" id="MBA0084934.1"/>
    </source>
</evidence>
<evidence type="ECO:0000313" key="3">
    <source>
        <dbReference type="Proteomes" id="UP000567293"/>
    </source>
</evidence>
<dbReference type="Proteomes" id="UP000567293">
    <property type="component" value="Unassembled WGS sequence"/>
</dbReference>
<organism evidence="2 3">
    <name type="scientific">Candidatus Acidiferrum panamense</name>
    <dbReference type="NCBI Taxonomy" id="2741543"/>
    <lineage>
        <taxon>Bacteria</taxon>
        <taxon>Pseudomonadati</taxon>
        <taxon>Acidobacteriota</taxon>
        <taxon>Terriglobia</taxon>
        <taxon>Candidatus Acidiferrales</taxon>
        <taxon>Candidatus Acidiferrum</taxon>
    </lineage>
</organism>
<feature type="non-terminal residue" evidence="2">
    <location>
        <position position="1"/>
    </location>
</feature>
<keyword evidence="2" id="KW-0489">Methyltransferase</keyword>
<evidence type="ECO:0000259" key="1">
    <source>
        <dbReference type="Pfam" id="PF08241"/>
    </source>
</evidence>
<proteinExistence type="predicted"/>
<keyword evidence="2" id="KW-0808">Transferase</keyword>
<dbReference type="InterPro" id="IPR013216">
    <property type="entry name" value="Methyltransf_11"/>
</dbReference>
<protein>
    <submittedName>
        <fullName evidence="2">Methyltransferase domain-containing protein</fullName>
    </submittedName>
</protein>
<dbReference type="Pfam" id="PF08241">
    <property type="entry name" value="Methyltransf_11"/>
    <property type="match status" value="1"/>
</dbReference>
<dbReference type="Gene3D" id="3.40.50.150">
    <property type="entry name" value="Vaccinia Virus protein VP39"/>
    <property type="match status" value="1"/>
</dbReference>
<accession>A0A7V8NP45</accession>
<dbReference type="AlphaFoldDB" id="A0A7V8NP45"/>
<feature type="domain" description="Methyltransferase type 11" evidence="1">
    <location>
        <begin position="9"/>
        <end position="60"/>
    </location>
</feature>
<keyword evidence="3" id="KW-1185">Reference proteome</keyword>
<dbReference type="GO" id="GO:0008757">
    <property type="term" value="F:S-adenosylmethionine-dependent methyltransferase activity"/>
    <property type="evidence" value="ECO:0007669"/>
    <property type="project" value="InterPro"/>
</dbReference>
<dbReference type="SUPFAM" id="SSF53335">
    <property type="entry name" value="S-adenosyl-L-methionine-dependent methyltransferases"/>
    <property type="match status" value="1"/>
</dbReference>
<sequence length="124" mass="13695">ARGIDLGSVEVRLGSVSELPFPDGMFDLVTAVETHFWWPDLPGDMREVFRVTKPGGTLIVIAEVYKGAITKVSKLAEKFASRTGMVLLSVDEHREFLARAGYGEVQVIENRSKGWISAFGRKPT</sequence>
<comment type="caution">
    <text evidence="2">The sequence shown here is derived from an EMBL/GenBank/DDBJ whole genome shotgun (WGS) entry which is preliminary data.</text>
</comment>
<reference evidence="2" key="1">
    <citation type="submission" date="2020-06" db="EMBL/GenBank/DDBJ databases">
        <title>Legume-microbial interactions unlock mineral nutrients during tropical forest succession.</title>
        <authorList>
            <person name="Epihov D.Z."/>
        </authorList>
    </citation>
    <scope>NUCLEOTIDE SEQUENCE [LARGE SCALE GENOMIC DNA]</scope>
    <source>
        <strain evidence="2">Pan2503</strain>
    </source>
</reference>
<name>A0A7V8NP45_9BACT</name>